<dbReference type="InterPro" id="IPR011010">
    <property type="entry name" value="DNA_brk_join_enz"/>
</dbReference>
<dbReference type="GO" id="GO:0015074">
    <property type="term" value="P:DNA integration"/>
    <property type="evidence" value="ECO:0007669"/>
    <property type="project" value="InterPro"/>
</dbReference>
<feature type="domain" description="Tyr recombinase" evidence="4">
    <location>
        <begin position="164"/>
        <end position="348"/>
    </location>
</feature>
<sequence length="369" mass="40335">MASLERRSRAGRARWYARFRDPSGVQVVKVFDRKVDAERYLATMEASKLTGSYIDARRAAVTFAQFAEEHWAAHAPLLAADTTRLVKRSRLDRHVLPALGRHPVGALRPSHVAAAVGRWSQTLAPGTVGQVLRQVRQVLDAAVADGLLASNPAKAVRAPAAPRRRDVHLTDEDVAAVLAATPDHYRPLVIALVGLGLRISEACGLRVEDVDFLRRTVRIRQQRRPGGELGQLKTGSSRRDVPADDVVLQALAEQIRQHPRADGLVFSSRTGGALTKSVAGHLFDDIERAVGFTVSPHSLRHFFGASLVSRGVSVVAVSRWLGHSGPEITYRVYAYLKPDDELATRAAMADILSKINPDVYPLCTREPSS</sequence>
<dbReference type="RefSeq" id="WP_175562825.1">
    <property type="nucleotide sequence ID" value="NZ_FQVX01000002.1"/>
</dbReference>
<evidence type="ECO:0000313" key="6">
    <source>
        <dbReference type="Proteomes" id="UP000184471"/>
    </source>
</evidence>
<dbReference type="CDD" id="cd01189">
    <property type="entry name" value="INT_ICEBs1_C_like"/>
    <property type="match status" value="1"/>
</dbReference>
<evidence type="ECO:0000313" key="5">
    <source>
        <dbReference type="EMBL" id="SHG21167.1"/>
    </source>
</evidence>
<dbReference type="GO" id="GO:0003677">
    <property type="term" value="F:DNA binding"/>
    <property type="evidence" value="ECO:0007669"/>
    <property type="project" value="UniProtKB-KW"/>
</dbReference>
<dbReference type="SUPFAM" id="SSF56349">
    <property type="entry name" value="DNA breaking-rejoining enzymes"/>
    <property type="match status" value="1"/>
</dbReference>
<protein>
    <submittedName>
        <fullName evidence="5">Site-specific recombinase XerD</fullName>
    </submittedName>
</protein>
<accession>A0A1M5HYY9</accession>
<reference evidence="5 6" key="1">
    <citation type="submission" date="2016-11" db="EMBL/GenBank/DDBJ databases">
        <authorList>
            <person name="Jaros S."/>
            <person name="Januszkiewicz K."/>
            <person name="Wedrychowicz H."/>
        </authorList>
    </citation>
    <scope>NUCLEOTIDE SEQUENCE [LARGE SCALE GENOMIC DNA]</scope>
    <source>
        <strain evidence="5 6">DSM 45408</strain>
    </source>
</reference>
<keyword evidence="6" id="KW-1185">Reference proteome</keyword>
<evidence type="ECO:0000256" key="3">
    <source>
        <dbReference type="ARBA" id="ARBA00023172"/>
    </source>
</evidence>
<dbReference type="Gene3D" id="1.10.443.10">
    <property type="entry name" value="Intergrase catalytic core"/>
    <property type="match status" value="1"/>
</dbReference>
<comment type="similarity">
    <text evidence="1">Belongs to the 'phage' integrase family.</text>
</comment>
<evidence type="ECO:0000256" key="2">
    <source>
        <dbReference type="ARBA" id="ARBA00023125"/>
    </source>
</evidence>
<gene>
    <name evidence="5" type="ORF">SAMN05444351_1810</name>
</gene>
<evidence type="ECO:0000259" key="4">
    <source>
        <dbReference type="PROSITE" id="PS51898"/>
    </source>
</evidence>
<dbReference type="InterPro" id="IPR010998">
    <property type="entry name" value="Integrase_recombinase_N"/>
</dbReference>
<dbReference type="InterPro" id="IPR013762">
    <property type="entry name" value="Integrase-like_cat_sf"/>
</dbReference>
<dbReference type="Proteomes" id="UP000184471">
    <property type="component" value="Unassembled WGS sequence"/>
</dbReference>
<dbReference type="Pfam" id="PF00589">
    <property type="entry name" value="Phage_integrase"/>
    <property type="match status" value="1"/>
</dbReference>
<proteinExistence type="inferred from homology"/>
<dbReference type="PANTHER" id="PTHR30349">
    <property type="entry name" value="PHAGE INTEGRASE-RELATED"/>
    <property type="match status" value="1"/>
</dbReference>
<dbReference type="InterPro" id="IPR050090">
    <property type="entry name" value="Tyrosine_recombinase_XerCD"/>
</dbReference>
<dbReference type="PROSITE" id="PS51898">
    <property type="entry name" value="TYR_RECOMBINASE"/>
    <property type="match status" value="1"/>
</dbReference>
<dbReference type="GO" id="GO:0006310">
    <property type="term" value="P:DNA recombination"/>
    <property type="evidence" value="ECO:0007669"/>
    <property type="project" value="UniProtKB-KW"/>
</dbReference>
<name>A0A1M5HYY9_9ACTN</name>
<dbReference type="InterPro" id="IPR053876">
    <property type="entry name" value="Phage_int_M"/>
</dbReference>
<dbReference type="EMBL" id="FQVX01000002">
    <property type="protein sequence ID" value="SHG21167.1"/>
    <property type="molecule type" value="Genomic_DNA"/>
</dbReference>
<dbReference type="Gene3D" id="1.10.150.130">
    <property type="match status" value="1"/>
</dbReference>
<dbReference type="STRING" id="1070870.SAMN05444351_1810"/>
<keyword evidence="2" id="KW-0238">DNA-binding</keyword>
<dbReference type="AlphaFoldDB" id="A0A1M5HYY9"/>
<dbReference type="PANTHER" id="PTHR30349:SF64">
    <property type="entry name" value="PROPHAGE INTEGRASE INTD-RELATED"/>
    <property type="match status" value="1"/>
</dbReference>
<dbReference type="InterPro" id="IPR002104">
    <property type="entry name" value="Integrase_catalytic"/>
</dbReference>
<organism evidence="5 6">
    <name type="scientific">Geodermatophilus nigrescens</name>
    <dbReference type="NCBI Taxonomy" id="1070870"/>
    <lineage>
        <taxon>Bacteria</taxon>
        <taxon>Bacillati</taxon>
        <taxon>Actinomycetota</taxon>
        <taxon>Actinomycetes</taxon>
        <taxon>Geodermatophilales</taxon>
        <taxon>Geodermatophilaceae</taxon>
        <taxon>Geodermatophilus</taxon>
    </lineage>
</organism>
<evidence type="ECO:0000256" key="1">
    <source>
        <dbReference type="ARBA" id="ARBA00008857"/>
    </source>
</evidence>
<keyword evidence="3" id="KW-0233">DNA recombination</keyword>
<dbReference type="Pfam" id="PF22022">
    <property type="entry name" value="Phage_int_M"/>
    <property type="match status" value="1"/>
</dbReference>